<protein>
    <submittedName>
        <fullName evidence="2">Mannose-6-phosphate isomerase</fullName>
    </submittedName>
</protein>
<evidence type="ECO:0000313" key="2">
    <source>
        <dbReference type="WBParaSite" id="PgR008_g132_t02"/>
    </source>
</evidence>
<proteinExistence type="predicted"/>
<reference evidence="2" key="1">
    <citation type="submission" date="2022-11" db="UniProtKB">
        <authorList>
            <consortium name="WormBaseParasite"/>
        </authorList>
    </citation>
    <scope>IDENTIFICATION</scope>
</reference>
<keyword evidence="1" id="KW-1185">Reference proteome</keyword>
<dbReference type="Proteomes" id="UP000887569">
    <property type="component" value="Unplaced"/>
</dbReference>
<name>A0A915ALC1_PARUN</name>
<sequence length="102" mass="11268">MKGARSSSDGGGDRGVEMCVDRGRRVVYREKRATMEAAVGGYGGLLSLLHRLGGSWADSRCLHPRPPHSHTAKFTLYSVLDSRVLKFLSFYQKNHLSSLSTE</sequence>
<accession>A0A915ALC1</accession>
<dbReference type="WBParaSite" id="PgR008_g132_t02">
    <property type="protein sequence ID" value="PgR008_g132_t02"/>
    <property type="gene ID" value="PgR008_g132"/>
</dbReference>
<evidence type="ECO:0000313" key="1">
    <source>
        <dbReference type="Proteomes" id="UP000887569"/>
    </source>
</evidence>
<organism evidence="1 2">
    <name type="scientific">Parascaris univalens</name>
    <name type="common">Nematode worm</name>
    <dbReference type="NCBI Taxonomy" id="6257"/>
    <lineage>
        <taxon>Eukaryota</taxon>
        <taxon>Metazoa</taxon>
        <taxon>Ecdysozoa</taxon>
        <taxon>Nematoda</taxon>
        <taxon>Chromadorea</taxon>
        <taxon>Rhabditida</taxon>
        <taxon>Spirurina</taxon>
        <taxon>Ascaridomorpha</taxon>
        <taxon>Ascaridoidea</taxon>
        <taxon>Ascarididae</taxon>
        <taxon>Parascaris</taxon>
    </lineage>
</organism>
<dbReference type="AlphaFoldDB" id="A0A915ALC1"/>